<dbReference type="InterPro" id="IPR013783">
    <property type="entry name" value="Ig-like_fold"/>
</dbReference>
<dbReference type="InterPro" id="IPR017853">
    <property type="entry name" value="GH"/>
</dbReference>
<organism evidence="9 10">
    <name type="scientific">Nibricoccus aquaticus</name>
    <dbReference type="NCBI Taxonomy" id="2576891"/>
    <lineage>
        <taxon>Bacteria</taxon>
        <taxon>Pseudomonadati</taxon>
        <taxon>Verrucomicrobiota</taxon>
        <taxon>Opitutia</taxon>
        <taxon>Opitutales</taxon>
        <taxon>Opitutaceae</taxon>
        <taxon>Nibricoccus</taxon>
    </lineage>
</organism>
<dbReference type="KEGG" id="vbh:CMV30_07725"/>
<dbReference type="SUPFAM" id="SSF49303">
    <property type="entry name" value="beta-Galactosidase/glucuronidase domain"/>
    <property type="match status" value="1"/>
</dbReference>
<accession>A0A290Q5X7</accession>
<dbReference type="InterPro" id="IPR036156">
    <property type="entry name" value="Beta-gal/glucu_dom_sf"/>
</dbReference>
<dbReference type="PANTHER" id="PTHR42732">
    <property type="entry name" value="BETA-GALACTOSIDASE"/>
    <property type="match status" value="1"/>
</dbReference>
<dbReference type="Gene3D" id="2.60.120.260">
    <property type="entry name" value="Galactose-binding domain-like"/>
    <property type="match status" value="1"/>
</dbReference>
<dbReference type="InterPro" id="IPR006103">
    <property type="entry name" value="Glyco_hydro_2_cat"/>
</dbReference>
<dbReference type="InterPro" id="IPR023232">
    <property type="entry name" value="Glyco_hydro_2_AS"/>
</dbReference>
<dbReference type="Pfam" id="PF02836">
    <property type="entry name" value="Glyco_hydro_2_C"/>
    <property type="match status" value="2"/>
</dbReference>
<dbReference type="SUPFAM" id="SSF49785">
    <property type="entry name" value="Galactose-binding domain-like"/>
    <property type="match status" value="1"/>
</dbReference>
<comment type="similarity">
    <text evidence="1">Belongs to the glycosyl hydrolase 2 family.</text>
</comment>
<dbReference type="InterPro" id="IPR048230">
    <property type="entry name" value="GalA-like"/>
</dbReference>
<dbReference type="PANTHER" id="PTHR42732:SF1">
    <property type="entry name" value="BETA-MANNOSIDASE"/>
    <property type="match status" value="1"/>
</dbReference>
<dbReference type="InterPro" id="IPR006102">
    <property type="entry name" value="Ig-like_GH2"/>
</dbReference>
<dbReference type="GO" id="GO:0004553">
    <property type="term" value="F:hydrolase activity, hydrolyzing O-glycosyl compounds"/>
    <property type="evidence" value="ECO:0007669"/>
    <property type="project" value="InterPro"/>
</dbReference>
<name>A0A290Q5X7_9BACT</name>
<dbReference type="InterPro" id="IPR051913">
    <property type="entry name" value="GH2_Domain-Containing"/>
</dbReference>
<dbReference type="InterPro" id="IPR006101">
    <property type="entry name" value="Glyco_hydro_2"/>
</dbReference>
<evidence type="ECO:0000259" key="8">
    <source>
        <dbReference type="Pfam" id="PF18565"/>
    </source>
</evidence>
<feature type="domain" description="Glycoside hydrolase family 2 catalytic" evidence="5">
    <location>
        <begin position="423"/>
        <end position="485"/>
    </location>
</feature>
<evidence type="ECO:0000259" key="6">
    <source>
        <dbReference type="Pfam" id="PF02837"/>
    </source>
</evidence>
<dbReference type="InterPro" id="IPR008979">
    <property type="entry name" value="Galactose-bd-like_sf"/>
</dbReference>
<gene>
    <name evidence="9" type="ORF">CMV30_07725</name>
</gene>
<dbReference type="Pfam" id="PF18565">
    <property type="entry name" value="Glyco_hydro2_C5"/>
    <property type="match status" value="1"/>
</dbReference>
<reference evidence="9 10" key="1">
    <citation type="submission" date="2017-09" db="EMBL/GenBank/DDBJ databases">
        <title>Complete genome sequence of Verrucomicrobial strain HZ-65, isolated from freshwater.</title>
        <authorList>
            <person name="Choi A."/>
        </authorList>
    </citation>
    <scope>NUCLEOTIDE SEQUENCE [LARGE SCALE GENOMIC DNA]</scope>
    <source>
        <strain evidence="9 10">HZ-65</strain>
    </source>
</reference>
<dbReference type="PROSITE" id="PS00608">
    <property type="entry name" value="GLYCOSYL_HYDROL_F2_2"/>
    <property type="match status" value="1"/>
</dbReference>
<dbReference type="InterPro" id="IPR040605">
    <property type="entry name" value="Glyco_hydro2_dom5"/>
</dbReference>
<proteinExistence type="inferred from homology"/>
<feature type="domain" description="Glycoside hydrolase family 2" evidence="8">
    <location>
        <begin position="705"/>
        <end position="805"/>
    </location>
</feature>
<dbReference type="Gene3D" id="3.20.20.80">
    <property type="entry name" value="Glycosidases"/>
    <property type="match status" value="1"/>
</dbReference>
<dbReference type="InterPro" id="IPR006104">
    <property type="entry name" value="Glyco_hydro_2_N"/>
</dbReference>
<evidence type="ECO:0000259" key="7">
    <source>
        <dbReference type="Pfam" id="PF16355"/>
    </source>
</evidence>
<dbReference type="NCBIfam" id="NF041462">
    <property type="entry name" value="GalA"/>
    <property type="match status" value="1"/>
</dbReference>
<evidence type="ECO:0000259" key="4">
    <source>
        <dbReference type="Pfam" id="PF00703"/>
    </source>
</evidence>
<evidence type="ECO:0000256" key="3">
    <source>
        <dbReference type="ARBA" id="ARBA00023295"/>
    </source>
</evidence>
<keyword evidence="3" id="KW-0326">Glycosidase</keyword>
<dbReference type="Pfam" id="PF02837">
    <property type="entry name" value="Glyco_hydro_2_N"/>
    <property type="match status" value="1"/>
</dbReference>
<dbReference type="Pfam" id="PF16355">
    <property type="entry name" value="DUF4982"/>
    <property type="match status" value="1"/>
</dbReference>
<keyword evidence="2" id="KW-0378">Hydrolase</keyword>
<evidence type="ECO:0000256" key="1">
    <source>
        <dbReference type="ARBA" id="ARBA00007401"/>
    </source>
</evidence>
<sequence length="821" mass="89644">MRASFRSWIRVTGLVSFVVSVAVSLVMAADASGGRERLRMDDGWRFAFGHPSDTKKDFGHATGYFAYITKTGFGDGPAAPVGKFDDSAWRTLDLPHDWAVEQPNVANGSHSHGYRAVGPGFPDVNVGWYRKTITIPKEDLGRRISLVFDGVFRASRVWVNGFYLGEEPSGYLGFRYDVSDYLNYGGENVIAVRCDVTMEEGWFYEGAGIYRHVWLEKTAPVHLVADGTTIVTDVDEAGAAKVQVWSEVAHALGKAEAAGMSVRYLVIDADGKSVAEAATEMQGVEAGETVELGSALAVTKPQLWSIETPVLYTLVAEVSAGGAVVDRVETKFGIRTVRFDPNEGFFLNGKHVKLKGTNNHQDHAGVGAAIPDALQDFRIKALKAMGSNVYRCSHNPPTPELLDACDRLGMLVIDETRLMGSNPLHLDAVERMIRRDRNHPSVIMWSLGNEEWAIEGNITGARITTTMQAFAKRLDPTRMMTVAISGGWGGISTVIEAMGVNYIRHGDTDKQHKEFPWQVILGTEETTTQATRGIYFDDKERGHMAPLEDGTSGGNVETGWKHYAARPYLAGVIYWTGFDYRGEPNPLKWPAVSSQFGILDTCGFPKDSFYYLKAWWTDEPVLHVFPHWNWPGKEGQEFDVRVHSNHEAVELLLNGKSLGKQDMPRNGHLAWKVAYAPGALEARGYRGGKVVETRTVETRGLAAKLVMTPDRTALTADNQDVSVITVSALDAQGRAVPVADNLVTFEITGGKIIGVGNGDPASHEADKASERKLFNGLAQVIVQTTYQAGPMVLKAKSEGLSGAMVEFTSSQAGAAAVARVK</sequence>
<dbReference type="Proteomes" id="UP000217265">
    <property type="component" value="Chromosome"/>
</dbReference>
<dbReference type="GO" id="GO:0005975">
    <property type="term" value="P:carbohydrate metabolic process"/>
    <property type="evidence" value="ECO:0007669"/>
    <property type="project" value="InterPro"/>
</dbReference>
<evidence type="ECO:0000259" key="5">
    <source>
        <dbReference type="Pfam" id="PF02836"/>
    </source>
</evidence>
<feature type="domain" description="Glycoside hydrolase family 2 immunoglobulin-like beta-sandwich" evidence="4">
    <location>
        <begin position="228"/>
        <end position="335"/>
    </location>
</feature>
<dbReference type="RefSeq" id="WP_096055475.1">
    <property type="nucleotide sequence ID" value="NZ_CP023344.1"/>
</dbReference>
<evidence type="ECO:0000313" key="9">
    <source>
        <dbReference type="EMBL" id="ATC63843.1"/>
    </source>
</evidence>
<feature type="domain" description="Glycoside hydrolase family 2 catalytic" evidence="5">
    <location>
        <begin position="343"/>
        <end position="420"/>
    </location>
</feature>
<dbReference type="Pfam" id="PF00703">
    <property type="entry name" value="Glyco_hydro_2"/>
    <property type="match status" value="1"/>
</dbReference>
<evidence type="ECO:0000313" key="10">
    <source>
        <dbReference type="Proteomes" id="UP000217265"/>
    </source>
</evidence>
<dbReference type="InterPro" id="IPR032311">
    <property type="entry name" value="DUF4982"/>
</dbReference>
<feature type="domain" description="DUF4982" evidence="7">
    <location>
        <begin position="635"/>
        <end position="691"/>
    </location>
</feature>
<dbReference type="PRINTS" id="PR00132">
    <property type="entry name" value="GLHYDRLASE2"/>
</dbReference>
<evidence type="ECO:0000256" key="2">
    <source>
        <dbReference type="ARBA" id="ARBA00022801"/>
    </source>
</evidence>
<keyword evidence="10" id="KW-1185">Reference proteome</keyword>
<dbReference type="Gene3D" id="2.60.40.10">
    <property type="entry name" value="Immunoglobulins"/>
    <property type="match status" value="3"/>
</dbReference>
<dbReference type="EMBL" id="CP023344">
    <property type="protein sequence ID" value="ATC63843.1"/>
    <property type="molecule type" value="Genomic_DNA"/>
</dbReference>
<dbReference type="AlphaFoldDB" id="A0A290Q5X7"/>
<feature type="domain" description="Glycosyl hydrolases family 2 sugar binding" evidence="6">
    <location>
        <begin position="126"/>
        <end position="217"/>
    </location>
</feature>
<dbReference type="OrthoDB" id="9762066at2"/>
<dbReference type="SUPFAM" id="SSF51445">
    <property type="entry name" value="(Trans)glycosidases"/>
    <property type="match status" value="1"/>
</dbReference>
<protein>
    <submittedName>
        <fullName evidence="9">Beta-galactosidase</fullName>
    </submittedName>
</protein>